<evidence type="ECO:0000256" key="2">
    <source>
        <dbReference type="SAM" id="SignalP"/>
    </source>
</evidence>
<dbReference type="EMBL" id="FNAB01000004">
    <property type="protein sequence ID" value="SDD36605.1"/>
    <property type="molecule type" value="Genomic_DNA"/>
</dbReference>
<dbReference type="SUPFAM" id="SSF56959">
    <property type="entry name" value="Leukocidin-like"/>
    <property type="match status" value="1"/>
</dbReference>
<dbReference type="Gene3D" id="2.10.300.10">
    <property type="entry name" value="Porin MspA ribbon domain"/>
    <property type="match status" value="1"/>
</dbReference>
<feature type="chain" id="PRO_5011746668" evidence="2">
    <location>
        <begin position="39"/>
        <end position="234"/>
    </location>
</feature>
<keyword evidence="4" id="KW-1185">Reference proteome</keyword>
<dbReference type="Pfam" id="PF09203">
    <property type="entry name" value="MspA"/>
    <property type="match status" value="1"/>
</dbReference>
<dbReference type="STRING" id="168276.SAMN05444580_10479"/>
<dbReference type="Gene3D" id="2.60.40.1650">
    <property type="entry name" value="Porin MspA (Ig-like beta-sandwich domain)"/>
    <property type="match status" value="1"/>
</dbReference>
<sequence>MTDNRKRRRNRKVNATRALAAAGAALLGITLGGGTASAGVDNANSIFDDHGNRLEVSQGDTSIQIVPPLDSSPLSREFFHNGYAQARIEGPGAADAKGSKLTFGYQVGYPVALTGASIQLNTPGLGFELEHKDVIALGDVTDDFALGIGFENRGQLLGDIIPQQNFIFDLQPGGITDVPVVKDKMFDGPGAKIRIGGVQGSVSGAIGQTTIRPYARLETADGNIVMTYGMPVPL</sequence>
<organism evidence="3 4">
    <name type="scientific">Rhodococcus tukisamuensis</name>
    <dbReference type="NCBI Taxonomy" id="168276"/>
    <lineage>
        <taxon>Bacteria</taxon>
        <taxon>Bacillati</taxon>
        <taxon>Actinomycetota</taxon>
        <taxon>Actinomycetes</taxon>
        <taxon>Mycobacteriales</taxon>
        <taxon>Nocardiaceae</taxon>
        <taxon>Rhodococcus</taxon>
    </lineage>
</organism>
<reference evidence="3 4" key="1">
    <citation type="submission" date="2016-10" db="EMBL/GenBank/DDBJ databases">
        <authorList>
            <person name="de Groot N.N."/>
        </authorList>
    </citation>
    <scope>NUCLEOTIDE SEQUENCE [LARGE SCALE GENOMIC DNA]</scope>
    <source>
        <strain evidence="3 4">JCM 11308</strain>
    </source>
</reference>
<name>A0A1G6U7R3_9NOCA</name>
<proteinExistence type="predicted"/>
<accession>A0A1G6U7R3</accession>
<keyword evidence="1 2" id="KW-0732">Signal</keyword>
<dbReference type="Proteomes" id="UP000199417">
    <property type="component" value="Unassembled WGS sequence"/>
</dbReference>
<evidence type="ECO:0000256" key="1">
    <source>
        <dbReference type="ARBA" id="ARBA00022729"/>
    </source>
</evidence>
<evidence type="ECO:0000313" key="3">
    <source>
        <dbReference type="EMBL" id="SDD36605.1"/>
    </source>
</evidence>
<dbReference type="InterPro" id="IPR036435">
    <property type="entry name" value="Leukocidin/porin_MspA_sf"/>
</dbReference>
<evidence type="ECO:0000313" key="4">
    <source>
        <dbReference type="Proteomes" id="UP000199417"/>
    </source>
</evidence>
<feature type="signal peptide" evidence="2">
    <location>
        <begin position="1"/>
        <end position="38"/>
    </location>
</feature>
<dbReference type="RefSeq" id="WP_072844825.1">
    <property type="nucleotide sequence ID" value="NZ_FNAB01000004.1"/>
</dbReference>
<dbReference type="InterPro" id="IPR015286">
    <property type="entry name" value="Porin_fam_mycobact-type"/>
</dbReference>
<dbReference type="AlphaFoldDB" id="A0A1G6U7R3"/>
<gene>
    <name evidence="3" type="ORF">SAMN05444580_10479</name>
</gene>
<protein>
    <submittedName>
        <fullName evidence="3">MspA protein</fullName>
    </submittedName>
</protein>